<protein>
    <submittedName>
        <fullName evidence="2">Uncharacterized protein</fullName>
    </submittedName>
</protein>
<feature type="region of interest" description="Disordered" evidence="1">
    <location>
        <begin position="1"/>
        <end position="21"/>
    </location>
</feature>
<reference evidence="2 3" key="1">
    <citation type="submission" date="2014-06" db="EMBL/GenBank/DDBJ databases">
        <title>Evolutionary Origins and Diversification of the Mycorrhizal Mutualists.</title>
        <authorList>
            <consortium name="DOE Joint Genome Institute"/>
            <consortium name="Mycorrhizal Genomics Consortium"/>
            <person name="Kohler A."/>
            <person name="Kuo A."/>
            <person name="Nagy L.G."/>
            <person name="Floudas D."/>
            <person name="Copeland A."/>
            <person name="Barry K.W."/>
            <person name="Cichocki N."/>
            <person name="Veneault-Fourrey C."/>
            <person name="LaButti K."/>
            <person name="Lindquist E.A."/>
            <person name="Lipzen A."/>
            <person name="Lundell T."/>
            <person name="Morin E."/>
            <person name="Murat C."/>
            <person name="Riley R."/>
            <person name="Ohm R."/>
            <person name="Sun H."/>
            <person name="Tunlid A."/>
            <person name="Henrissat B."/>
            <person name="Grigoriev I.V."/>
            <person name="Hibbett D.S."/>
            <person name="Martin F."/>
        </authorList>
    </citation>
    <scope>NUCLEOTIDE SEQUENCE [LARGE SCALE GENOMIC DNA]</scope>
    <source>
        <strain evidence="2 3">SS14</strain>
    </source>
</reference>
<dbReference type="InterPro" id="IPR059179">
    <property type="entry name" value="MLKL-like_MCAfunc"/>
</dbReference>
<dbReference type="HOGENOM" id="CLU_047043_0_0_1"/>
<organism evidence="2 3">
    <name type="scientific">Sphaerobolus stellatus (strain SS14)</name>
    <dbReference type="NCBI Taxonomy" id="990650"/>
    <lineage>
        <taxon>Eukaryota</taxon>
        <taxon>Fungi</taxon>
        <taxon>Dikarya</taxon>
        <taxon>Basidiomycota</taxon>
        <taxon>Agaricomycotina</taxon>
        <taxon>Agaricomycetes</taxon>
        <taxon>Phallomycetidae</taxon>
        <taxon>Geastrales</taxon>
        <taxon>Sphaerobolaceae</taxon>
        <taxon>Sphaerobolus</taxon>
    </lineage>
</organism>
<dbReference type="AlphaFoldDB" id="A0A0C9UI46"/>
<name>A0A0C9UI46_SPHS4</name>
<dbReference type="OrthoDB" id="2924458at2759"/>
<dbReference type="Gene3D" id="1.20.930.20">
    <property type="entry name" value="Adaptor protein Cbl, N-terminal domain"/>
    <property type="match status" value="1"/>
</dbReference>
<feature type="compositionally biased region" description="Basic residues" evidence="1">
    <location>
        <begin position="1"/>
        <end position="11"/>
    </location>
</feature>
<gene>
    <name evidence="2" type="ORF">M422DRAFT_274259</name>
</gene>
<accession>A0A0C9UI46</accession>
<dbReference type="Proteomes" id="UP000054279">
    <property type="component" value="Unassembled WGS sequence"/>
</dbReference>
<dbReference type="InterPro" id="IPR036537">
    <property type="entry name" value="Adaptor_Cbl_N_dom_sf"/>
</dbReference>
<keyword evidence="3" id="KW-1185">Reference proteome</keyword>
<dbReference type="CDD" id="cd21037">
    <property type="entry name" value="MLKL_NTD"/>
    <property type="match status" value="1"/>
</dbReference>
<evidence type="ECO:0000313" key="3">
    <source>
        <dbReference type="Proteomes" id="UP000054279"/>
    </source>
</evidence>
<evidence type="ECO:0000313" key="2">
    <source>
        <dbReference type="EMBL" id="KIJ24865.1"/>
    </source>
</evidence>
<proteinExistence type="predicted"/>
<sequence>MPLVSFRRRVQGGKQTSSQPQTDWLDNAAFIAKLASATGELLPSPYLKGAAALVSTLLEPIQQMQQNKEDYQALTISVTNLLQALHEEISEDLQEGSCSEHLEKQCVRLHSCLQRISGEIHEMIQTTNASGYRRFLTTGRIKARLTDYEKEIDGLWKTFMLRCSIKSQMVPKFLSGNTRGHLLQFRNVLLGDVEVLEVISGTNDSSEYCRVRLHGEKRARMARIYKGPTAQQLAATEEAIRHIAHNLVAPNCFVADIDVHVPKPSIRYLNTLDGYSFEPYVNIADSKVEWSHDLQIDLPTSNHGYNFVDHPGQIIKRGWSIEEALSMTQQVELDIPASVGCTTQELLWAFYEMTGIEVWKDINICSTGLSKAQDTCFSMDILSQFAVAIITPRSIGNGLH</sequence>
<evidence type="ECO:0000256" key="1">
    <source>
        <dbReference type="SAM" id="MobiDB-lite"/>
    </source>
</evidence>
<dbReference type="EMBL" id="KN837451">
    <property type="protein sequence ID" value="KIJ24865.1"/>
    <property type="molecule type" value="Genomic_DNA"/>
</dbReference>
<dbReference type="GO" id="GO:0007166">
    <property type="term" value="P:cell surface receptor signaling pathway"/>
    <property type="evidence" value="ECO:0007669"/>
    <property type="project" value="InterPro"/>
</dbReference>